<accession>A0A117IEB8</accession>
<dbReference type="Proteomes" id="UP000069705">
    <property type="component" value="Unassembled WGS sequence"/>
</dbReference>
<sequence>MGTSFQPAHAGQANSDVTYSCSRPLDSEDRGGKLARKFLLGIFAVFATVLLAVSFTSALRDGTSEAWNAFAANAVIVGMFVAVTFAMKWY</sequence>
<dbReference type="AlphaFoldDB" id="A0A117IEB8"/>
<keyword evidence="2" id="KW-1133">Transmembrane helix</keyword>
<reference evidence="3 4" key="1">
    <citation type="journal article" date="2016" name="Genome Announc.">
        <title>Draft Genome Sequences of Five Rapidly Growing Mycobacterium Species, M. thermoresistibile, M. fortuitum subsp. acetamidolyticum, M. canariasense, M. brisbanense, and M. novocastrense.</title>
        <authorList>
            <person name="Katahira K."/>
            <person name="Ogura Y."/>
            <person name="Gotoh Y."/>
            <person name="Hayashi T."/>
        </authorList>
    </citation>
    <scope>NUCLEOTIDE SEQUENCE [LARGE SCALE GENOMIC DNA]</scope>
    <source>
        <strain evidence="3 4">JCM6368</strain>
    </source>
</reference>
<feature type="transmembrane region" description="Helical" evidence="2">
    <location>
        <begin position="38"/>
        <end position="60"/>
    </location>
</feature>
<protein>
    <recommendedName>
        <fullName evidence="5">Transmembrane protein</fullName>
    </recommendedName>
</protein>
<feature type="compositionally biased region" description="Polar residues" evidence="1">
    <location>
        <begin position="1"/>
        <end position="21"/>
    </location>
</feature>
<feature type="transmembrane region" description="Helical" evidence="2">
    <location>
        <begin position="66"/>
        <end position="87"/>
    </location>
</feature>
<gene>
    <name evidence="3" type="ORF">RMCFA_2402</name>
</gene>
<proteinExistence type="predicted"/>
<evidence type="ECO:0000256" key="1">
    <source>
        <dbReference type="SAM" id="MobiDB-lite"/>
    </source>
</evidence>
<evidence type="ECO:0008006" key="5">
    <source>
        <dbReference type="Google" id="ProtNLM"/>
    </source>
</evidence>
<dbReference type="RefSeq" id="WP_061263485.1">
    <property type="nucleotide sequence ID" value="NZ_BCSZ01000022.1"/>
</dbReference>
<keyword evidence="2" id="KW-0812">Transmembrane</keyword>
<organism evidence="3 4">
    <name type="scientific">Mycolicibacterium fortuitum subsp. acetamidolyticum</name>
    <dbReference type="NCBI Taxonomy" id="144550"/>
    <lineage>
        <taxon>Bacteria</taxon>
        <taxon>Bacillati</taxon>
        <taxon>Actinomycetota</taxon>
        <taxon>Actinomycetes</taxon>
        <taxon>Mycobacteriales</taxon>
        <taxon>Mycobacteriaceae</taxon>
        <taxon>Mycolicibacterium</taxon>
    </lineage>
</organism>
<reference evidence="4" key="2">
    <citation type="submission" date="2016-02" db="EMBL/GenBank/DDBJ databases">
        <title>Draft genome sequence of five rapidly growing Mycobacterium species.</title>
        <authorList>
            <person name="Katahira K."/>
            <person name="Gotou Y."/>
            <person name="Iida K."/>
            <person name="Ogura Y."/>
            <person name="Hayashi T."/>
        </authorList>
    </citation>
    <scope>NUCLEOTIDE SEQUENCE [LARGE SCALE GENOMIC DNA]</scope>
    <source>
        <strain evidence="4">JCM6368</strain>
    </source>
</reference>
<evidence type="ECO:0000313" key="3">
    <source>
        <dbReference type="EMBL" id="GAT02290.1"/>
    </source>
</evidence>
<keyword evidence="2" id="KW-0472">Membrane</keyword>
<feature type="region of interest" description="Disordered" evidence="1">
    <location>
        <begin position="1"/>
        <end position="27"/>
    </location>
</feature>
<evidence type="ECO:0000256" key="2">
    <source>
        <dbReference type="SAM" id="Phobius"/>
    </source>
</evidence>
<name>A0A117IEB8_MYCFO</name>
<evidence type="ECO:0000313" key="4">
    <source>
        <dbReference type="Proteomes" id="UP000069705"/>
    </source>
</evidence>
<comment type="caution">
    <text evidence="3">The sequence shown here is derived from an EMBL/GenBank/DDBJ whole genome shotgun (WGS) entry which is preliminary data.</text>
</comment>
<dbReference type="EMBL" id="BCSZ01000022">
    <property type="protein sequence ID" value="GAT02290.1"/>
    <property type="molecule type" value="Genomic_DNA"/>
</dbReference>